<protein>
    <submittedName>
        <fullName evidence="1">Uncharacterized protein</fullName>
    </submittedName>
</protein>
<dbReference type="RefSeq" id="WP_058314795.1">
    <property type="nucleotide sequence ID" value="NZ_CYTO01000024.1"/>
</dbReference>
<evidence type="ECO:0000313" key="1">
    <source>
        <dbReference type="EMBL" id="CUK25833.1"/>
    </source>
</evidence>
<dbReference type="OrthoDB" id="7876523at2"/>
<reference evidence="2" key="1">
    <citation type="submission" date="2015-09" db="EMBL/GenBank/DDBJ databases">
        <authorList>
            <person name="Rodrigo-Torres Lidia"/>
            <person name="Arahal R.David."/>
        </authorList>
    </citation>
    <scope>NUCLEOTIDE SEQUENCE [LARGE SCALE GENOMIC DNA]</scope>
    <source>
        <strain evidence="2">CECT 5114</strain>
    </source>
</reference>
<gene>
    <name evidence="1" type="ORF">TA5114_01637</name>
</gene>
<proteinExistence type="predicted"/>
<organism evidence="1 2">
    <name type="scientific">Cognatishimia activa</name>
    <dbReference type="NCBI Taxonomy" id="1715691"/>
    <lineage>
        <taxon>Bacteria</taxon>
        <taxon>Pseudomonadati</taxon>
        <taxon>Pseudomonadota</taxon>
        <taxon>Alphaproteobacteria</taxon>
        <taxon>Rhodobacterales</taxon>
        <taxon>Paracoccaceae</taxon>
        <taxon>Cognatishimia</taxon>
    </lineage>
</organism>
<sequence>MLNKFSSNSEKRVNDALAMLRERTQEGDLSDHVKIAKDIYLNADPNLGLGGRFQSTIGDIVTIDAQTPSNGYWIGLHIKLSSRDFGDAGVIGFASRGHAPEYTIVNPCIRSGTTDGFVDCFFDKHMLLHADSARYVDAVSIEDRDELPAKAPWRELILFLPTKDFQLTLTDLRVFVV</sequence>
<dbReference type="AlphaFoldDB" id="A0A0P1IXE4"/>
<dbReference type="EMBL" id="CYUE01000016">
    <property type="protein sequence ID" value="CUK25833.1"/>
    <property type="molecule type" value="Genomic_DNA"/>
</dbReference>
<dbReference type="STRING" id="1715691.TA5113_02519"/>
<accession>A0A0P1IXE4</accession>
<dbReference type="Proteomes" id="UP000051184">
    <property type="component" value="Unassembled WGS sequence"/>
</dbReference>
<evidence type="ECO:0000313" key="2">
    <source>
        <dbReference type="Proteomes" id="UP000051184"/>
    </source>
</evidence>
<name>A0A0P1IXE4_9RHOB</name>
<keyword evidence="2" id="KW-1185">Reference proteome</keyword>